<dbReference type="CDD" id="cd08562">
    <property type="entry name" value="GDPD_EcUgpQ_like"/>
    <property type="match status" value="1"/>
</dbReference>
<reference evidence="2" key="1">
    <citation type="submission" date="2019-11" db="EMBL/GenBank/DDBJ databases">
        <authorList>
            <person name="Feng L."/>
        </authorList>
    </citation>
    <scope>NUCLEOTIDE SEQUENCE</scope>
    <source>
        <strain evidence="2">AodontolyticusLFYP35</strain>
    </source>
</reference>
<evidence type="ECO:0000313" key="2">
    <source>
        <dbReference type="EMBL" id="VYS78959.1"/>
    </source>
</evidence>
<dbReference type="GO" id="GO:0006629">
    <property type="term" value="P:lipid metabolic process"/>
    <property type="evidence" value="ECO:0007669"/>
    <property type="project" value="InterPro"/>
</dbReference>
<dbReference type="GO" id="GO:0008889">
    <property type="term" value="F:glycerophosphodiester phosphodiesterase activity"/>
    <property type="evidence" value="ECO:0007669"/>
    <property type="project" value="UniProtKB-EC"/>
</dbReference>
<dbReference type="InterPro" id="IPR017946">
    <property type="entry name" value="PLC-like_Pdiesterase_TIM-brl"/>
</dbReference>
<evidence type="ECO:0000259" key="1">
    <source>
        <dbReference type="PROSITE" id="PS51704"/>
    </source>
</evidence>
<dbReference type="SUPFAM" id="SSF51695">
    <property type="entry name" value="PLC-like phosphodiesterases"/>
    <property type="match status" value="1"/>
</dbReference>
<proteinExistence type="predicted"/>
<dbReference type="EC" id="3.1.4.46" evidence="2"/>
<feature type="domain" description="GP-PDE" evidence="1">
    <location>
        <begin position="3"/>
        <end position="244"/>
    </location>
</feature>
<name>A0A6N2RFD2_9ACTO</name>
<dbReference type="PROSITE" id="PS51704">
    <property type="entry name" value="GP_PDE"/>
    <property type="match status" value="1"/>
</dbReference>
<dbReference type="Gene3D" id="3.20.20.190">
    <property type="entry name" value="Phosphatidylinositol (PI) phosphodiesterase"/>
    <property type="match status" value="1"/>
</dbReference>
<accession>A0A6N2RFD2</accession>
<protein>
    <submittedName>
        <fullName evidence="2">Glycerophosphoryl diester phosphodiesterase</fullName>
        <ecNumber evidence="2">3.1.4.46</ecNumber>
    </submittedName>
</protein>
<dbReference type="EMBL" id="CACRSM010000002">
    <property type="protein sequence ID" value="VYS78959.1"/>
    <property type="molecule type" value="Genomic_DNA"/>
</dbReference>
<gene>
    <name evidence="2" type="primary">ugpQ_1</name>
    <name evidence="2" type="ORF">AOLFYP35_00309</name>
</gene>
<sequence>MERRIFAHRGLNRVAPENSLAAFEKTADAGLTWIETDVDILGDGTPIVIHDTSLDRTTNRSGSYYGLEKADLASIDAGSWFSPEFAGQPLPTLEQLIELLNRRGLNANIEIKSNEAGGAMSMRLIDSILDALTGLDPEREVFFSSFNHVLLAKIKERAPQYEVGCLYETCALYDDWKSMLELVGASYIHPEDRGLTKSKVEAFREAGFGVNVWTVNSIDRAHELFNWGATGVFTDVADSFAHLQ</sequence>
<dbReference type="InterPro" id="IPR030395">
    <property type="entry name" value="GP_PDE_dom"/>
</dbReference>
<keyword evidence="2" id="KW-0378">Hydrolase</keyword>
<dbReference type="PANTHER" id="PTHR46211:SF1">
    <property type="entry name" value="GLYCEROPHOSPHODIESTER PHOSPHODIESTERASE, CYTOPLASMIC"/>
    <property type="match status" value="1"/>
</dbReference>
<dbReference type="AlphaFoldDB" id="A0A6N2RFD2"/>
<dbReference type="PANTHER" id="PTHR46211">
    <property type="entry name" value="GLYCEROPHOSPHORYL DIESTER PHOSPHODIESTERASE"/>
    <property type="match status" value="1"/>
</dbReference>
<dbReference type="Pfam" id="PF03009">
    <property type="entry name" value="GDPD"/>
    <property type="match status" value="1"/>
</dbReference>
<organism evidence="2">
    <name type="scientific">Schaalia odontolytica</name>
    <dbReference type="NCBI Taxonomy" id="1660"/>
    <lineage>
        <taxon>Bacteria</taxon>
        <taxon>Bacillati</taxon>
        <taxon>Actinomycetota</taxon>
        <taxon>Actinomycetes</taxon>
        <taxon>Actinomycetales</taxon>
        <taxon>Actinomycetaceae</taxon>
        <taxon>Schaalia</taxon>
    </lineage>
</organism>